<accession>A0A219B8T5</accession>
<dbReference type="Pfam" id="PF10502">
    <property type="entry name" value="Peptidase_S26"/>
    <property type="match status" value="1"/>
</dbReference>
<evidence type="ECO:0000256" key="4">
    <source>
        <dbReference type="ARBA" id="ARBA00019232"/>
    </source>
</evidence>
<feature type="region of interest" description="Disordered" evidence="8">
    <location>
        <begin position="1"/>
        <end position="27"/>
    </location>
</feature>
<dbReference type="Proteomes" id="UP000198462">
    <property type="component" value="Unassembled WGS sequence"/>
</dbReference>
<dbReference type="InterPro" id="IPR019758">
    <property type="entry name" value="Pept_S26A_signal_pept_1_CS"/>
</dbReference>
<feature type="compositionally biased region" description="Pro residues" evidence="8">
    <location>
        <begin position="1"/>
        <end position="12"/>
    </location>
</feature>
<protein>
    <recommendedName>
        <fullName evidence="4 7">Signal peptidase I</fullName>
        <ecNumber evidence="3 7">3.4.21.89</ecNumber>
    </recommendedName>
</protein>
<evidence type="ECO:0000256" key="8">
    <source>
        <dbReference type="SAM" id="MobiDB-lite"/>
    </source>
</evidence>
<proteinExistence type="inferred from homology"/>
<keyword evidence="11" id="KW-1185">Reference proteome</keyword>
<evidence type="ECO:0000256" key="5">
    <source>
        <dbReference type="ARBA" id="ARBA00022801"/>
    </source>
</evidence>
<evidence type="ECO:0000313" key="10">
    <source>
        <dbReference type="EMBL" id="OWV34775.1"/>
    </source>
</evidence>
<sequence length="282" mass="30768">MGGVRRPPPPLPTRSSASSPDRPCSTAPRIRFAPRLTVSGGKEKPFTMRRAETADQAAPIRTTRSALWRPLRILLLAALLAYAVRAFLVEPYAVPSASMRPTVRPGDHLLVEKFAYGYGPASLPFLGLGSGISLGRSLPERGEIVVFADPEGSDRFFIKRVAGLPGDRISGRYDGRIELNGRLLPREHDGDFEREEIAPGRSYRVLQRQDGHPLDEFPALTVPPGHLFVLGDNRDASEDSRVPPSRGGFGFVPVDHLVGRASVVILPAPAGENRFDRLGKLE</sequence>
<dbReference type="SUPFAM" id="SSF51306">
    <property type="entry name" value="LexA/Signal peptidase"/>
    <property type="match status" value="1"/>
</dbReference>
<dbReference type="EC" id="3.4.21.89" evidence="3 7"/>
<comment type="catalytic activity">
    <reaction evidence="1 7">
        <text>Cleavage of hydrophobic, N-terminal signal or leader sequences from secreted and periplasmic proteins.</text>
        <dbReference type="EC" id="3.4.21.89"/>
    </reaction>
</comment>
<dbReference type="EMBL" id="NFZT01000001">
    <property type="protein sequence ID" value="OWV34775.1"/>
    <property type="molecule type" value="Genomic_DNA"/>
</dbReference>
<comment type="caution">
    <text evidence="10">The sequence shown here is derived from an EMBL/GenBank/DDBJ whole genome shotgun (WGS) entry which is preliminary data.</text>
</comment>
<dbReference type="PRINTS" id="PR00727">
    <property type="entry name" value="LEADERPTASE"/>
</dbReference>
<dbReference type="GO" id="GO:0004252">
    <property type="term" value="F:serine-type endopeptidase activity"/>
    <property type="evidence" value="ECO:0007669"/>
    <property type="project" value="InterPro"/>
</dbReference>
<dbReference type="NCBIfam" id="TIGR02227">
    <property type="entry name" value="sigpep_I_bact"/>
    <property type="match status" value="1"/>
</dbReference>
<gene>
    <name evidence="10" type="ORF">B5C34_12620</name>
</gene>
<reference evidence="11" key="1">
    <citation type="submission" date="2017-05" db="EMBL/GenBank/DDBJ databases">
        <authorList>
            <person name="Lin X."/>
        </authorList>
    </citation>
    <scope>NUCLEOTIDE SEQUENCE [LARGE SCALE GENOMIC DNA]</scope>
    <source>
        <strain evidence="11">JLT2012</strain>
    </source>
</reference>
<dbReference type="InterPro" id="IPR000223">
    <property type="entry name" value="Pept_S26A_signal_pept_1"/>
</dbReference>
<feature type="active site" evidence="6">
    <location>
        <position position="159"/>
    </location>
</feature>
<feature type="domain" description="Peptidase S26" evidence="9">
    <location>
        <begin position="71"/>
        <end position="265"/>
    </location>
</feature>
<keyword evidence="5 7" id="KW-0378">Hydrolase</keyword>
<dbReference type="PANTHER" id="PTHR43390:SF1">
    <property type="entry name" value="CHLOROPLAST PROCESSING PEPTIDASE"/>
    <property type="match status" value="1"/>
</dbReference>
<evidence type="ECO:0000256" key="2">
    <source>
        <dbReference type="ARBA" id="ARBA00009370"/>
    </source>
</evidence>
<comment type="similarity">
    <text evidence="2 7">Belongs to the peptidase S26 family.</text>
</comment>
<feature type="active site" evidence="6">
    <location>
        <position position="98"/>
    </location>
</feature>
<dbReference type="GO" id="GO:0009003">
    <property type="term" value="F:signal peptidase activity"/>
    <property type="evidence" value="ECO:0007669"/>
    <property type="project" value="UniProtKB-EC"/>
</dbReference>
<name>A0A219B8T5_9SPHN</name>
<comment type="subcellular location">
    <subcellularLocation>
        <location evidence="7">Membrane</location>
        <topology evidence="7">Single-pass type II membrane protein</topology>
    </subcellularLocation>
</comment>
<dbReference type="Gene3D" id="2.10.109.10">
    <property type="entry name" value="Umud Fragment, subunit A"/>
    <property type="match status" value="1"/>
</dbReference>
<evidence type="ECO:0000259" key="9">
    <source>
        <dbReference type="Pfam" id="PF10502"/>
    </source>
</evidence>
<dbReference type="GO" id="GO:0016020">
    <property type="term" value="C:membrane"/>
    <property type="evidence" value="ECO:0007669"/>
    <property type="project" value="UniProtKB-SubCell"/>
</dbReference>
<dbReference type="AlphaFoldDB" id="A0A219B8T5"/>
<dbReference type="PANTHER" id="PTHR43390">
    <property type="entry name" value="SIGNAL PEPTIDASE I"/>
    <property type="match status" value="1"/>
</dbReference>
<dbReference type="CDD" id="cd06530">
    <property type="entry name" value="S26_SPase_I"/>
    <property type="match status" value="1"/>
</dbReference>
<dbReference type="GO" id="GO:0006465">
    <property type="term" value="P:signal peptide processing"/>
    <property type="evidence" value="ECO:0007669"/>
    <property type="project" value="InterPro"/>
</dbReference>
<organism evidence="10 11">
    <name type="scientific">Pacificimonas flava</name>
    <dbReference type="NCBI Taxonomy" id="1234595"/>
    <lineage>
        <taxon>Bacteria</taxon>
        <taxon>Pseudomonadati</taxon>
        <taxon>Pseudomonadota</taxon>
        <taxon>Alphaproteobacteria</taxon>
        <taxon>Sphingomonadales</taxon>
        <taxon>Sphingosinicellaceae</taxon>
        <taxon>Pacificimonas</taxon>
    </lineage>
</organism>
<keyword evidence="7" id="KW-0645">Protease</keyword>
<evidence type="ECO:0000256" key="3">
    <source>
        <dbReference type="ARBA" id="ARBA00013208"/>
    </source>
</evidence>
<dbReference type="InterPro" id="IPR036286">
    <property type="entry name" value="LexA/Signal_pep-like_sf"/>
</dbReference>
<evidence type="ECO:0000256" key="1">
    <source>
        <dbReference type="ARBA" id="ARBA00000677"/>
    </source>
</evidence>
<evidence type="ECO:0000256" key="7">
    <source>
        <dbReference type="RuleBase" id="RU362042"/>
    </source>
</evidence>
<dbReference type="PROSITE" id="PS00761">
    <property type="entry name" value="SPASE_I_3"/>
    <property type="match status" value="1"/>
</dbReference>
<dbReference type="OrthoDB" id="9815782at2"/>
<evidence type="ECO:0000313" key="11">
    <source>
        <dbReference type="Proteomes" id="UP000198462"/>
    </source>
</evidence>
<dbReference type="InterPro" id="IPR019533">
    <property type="entry name" value="Peptidase_S26"/>
</dbReference>
<evidence type="ECO:0000256" key="6">
    <source>
        <dbReference type="PIRSR" id="PIRSR600223-1"/>
    </source>
</evidence>